<evidence type="ECO:0000256" key="1">
    <source>
        <dbReference type="SAM" id="Coils"/>
    </source>
</evidence>
<gene>
    <name evidence="2" type="ORF">SAMN05216469_11480</name>
</gene>
<reference evidence="2 3" key="1">
    <citation type="submission" date="2016-10" db="EMBL/GenBank/DDBJ databases">
        <authorList>
            <person name="de Groot N.N."/>
        </authorList>
    </citation>
    <scope>NUCLEOTIDE SEQUENCE [LARGE SCALE GENOMIC DNA]</scope>
    <source>
        <strain evidence="2 3">KH2T6</strain>
    </source>
</reference>
<dbReference type="AlphaFoldDB" id="A0A1H7NC58"/>
<dbReference type="RefSeq" id="WP_074834842.1">
    <property type="nucleotide sequence ID" value="NZ_FOAT01000014.1"/>
</dbReference>
<evidence type="ECO:0000313" key="2">
    <source>
        <dbReference type="EMBL" id="SEL20891.1"/>
    </source>
</evidence>
<proteinExistence type="predicted"/>
<accession>A0A1H7NC58</accession>
<name>A0A1H7NC58_RUMAL</name>
<dbReference type="EMBL" id="FOAT01000014">
    <property type="protein sequence ID" value="SEL20891.1"/>
    <property type="molecule type" value="Genomic_DNA"/>
</dbReference>
<evidence type="ECO:0000313" key="3">
    <source>
        <dbReference type="Proteomes" id="UP000186015"/>
    </source>
</evidence>
<dbReference type="OrthoDB" id="1821277at2"/>
<feature type="coiled-coil region" evidence="1">
    <location>
        <begin position="84"/>
        <end position="139"/>
    </location>
</feature>
<sequence length="176" mass="20526">MERTLRQRIKTIKEIKNQHGMSIPQIQDIVADHGGYVSPRTMYDIFADGSEEKNFHYQSIAPIYEALIDVYGDDYSSDDVIALKQMLKERNRQIDDLLVQLENKQDEFDKRLAIYEERRKAYERSISLLEKQLDQLDRLLFDRDKMLQQLLDAYLKIGGSMPSAAGSVSDRYDKGE</sequence>
<dbReference type="Proteomes" id="UP000186015">
    <property type="component" value="Unassembled WGS sequence"/>
</dbReference>
<protein>
    <submittedName>
        <fullName evidence="2">Uncharacterized protein</fullName>
    </submittedName>
</protein>
<organism evidence="2 3">
    <name type="scientific">Ruminococcus albus</name>
    <dbReference type="NCBI Taxonomy" id="1264"/>
    <lineage>
        <taxon>Bacteria</taxon>
        <taxon>Bacillati</taxon>
        <taxon>Bacillota</taxon>
        <taxon>Clostridia</taxon>
        <taxon>Eubacteriales</taxon>
        <taxon>Oscillospiraceae</taxon>
        <taxon>Ruminococcus</taxon>
    </lineage>
</organism>
<keyword evidence="1" id="KW-0175">Coiled coil</keyword>